<comment type="caution">
    <text evidence="2">The sequence shown here is derived from an EMBL/GenBank/DDBJ whole genome shotgun (WGS) entry which is preliminary data.</text>
</comment>
<dbReference type="Proteomes" id="UP000654075">
    <property type="component" value="Unassembled WGS sequence"/>
</dbReference>
<feature type="region of interest" description="Disordered" evidence="1">
    <location>
        <begin position="221"/>
        <end position="263"/>
    </location>
</feature>
<evidence type="ECO:0000313" key="2">
    <source>
        <dbReference type="EMBL" id="CAE8639725.1"/>
    </source>
</evidence>
<evidence type="ECO:0000313" key="3">
    <source>
        <dbReference type="Proteomes" id="UP000654075"/>
    </source>
</evidence>
<feature type="compositionally biased region" description="Low complexity" evidence="1">
    <location>
        <begin position="221"/>
        <end position="240"/>
    </location>
</feature>
<protein>
    <submittedName>
        <fullName evidence="2">Uncharacterized protein</fullName>
    </submittedName>
</protein>
<dbReference type="AlphaFoldDB" id="A0A813HNI7"/>
<proteinExistence type="predicted"/>
<name>A0A813HNI7_POLGL</name>
<organism evidence="2 3">
    <name type="scientific">Polarella glacialis</name>
    <name type="common">Dinoflagellate</name>
    <dbReference type="NCBI Taxonomy" id="89957"/>
    <lineage>
        <taxon>Eukaryota</taxon>
        <taxon>Sar</taxon>
        <taxon>Alveolata</taxon>
        <taxon>Dinophyceae</taxon>
        <taxon>Suessiales</taxon>
        <taxon>Suessiaceae</taxon>
        <taxon>Polarella</taxon>
    </lineage>
</organism>
<accession>A0A813HNI7</accession>
<feature type="region of interest" description="Disordered" evidence="1">
    <location>
        <begin position="152"/>
        <end position="208"/>
    </location>
</feature>
<reference evidence="2" key="1">
    <citation type="submission" date="2021-02" db="EMBL/GenBank/DDBJ databases">
        <authorList>
            <person name="Dougan E. K."/>
            <person name="Rhodes N."/>
            <person name="Thang M."/>
            <person name="Chan C."/>
        </authorList>
    </citation>
    <scope>NUCLEOTIDE SEQUENCE</scope>
</reference>
<keyword evidence="3" id="KW-1185">Reference proteome</keyword>
<evidence type="ECO:0000256" key="1">
    <source>
        <dbReference type="SAM" id="MobiDB-lite"/>
    </source>
</evidence>
<dbReference type="OrthoDB" id="436604at2759"/>
<sequence>MRPRLGSAAVSSAVVAPDLTGLWRNMSSGTRVAEGVGLALLGPGLARPRPLPSLARGRVATGRTGGPPEVGEKFSQLREAARVKAKKDSVYAHSRSRRAVAVGTCHAWTAAGAPCRCAGQLRPQGANYVYCRTHSAKWARFESVSVQEIRPKATAKQSEQPRPKGVASAPSLTKAAVPQRRAELAPASSAAAPQSFLRHGVPGSGGSGFPRAQASVALKVKSPKVKSPVAKAAKRSAAQAGLEGSSAAPVGGSQKRRAPAASAGMLSGLSQVIGLLP</sequence>
<gene>
    <name evidence="2" type="ORF">PGLA1383_LOCUS54738</name>
</gene>
<dbReference type="EMBL" id="CAJNNV010032352">
    <property type="protein sequence ID" value="CAE8639725.1"/>
    <property type="molecule type" value="Genomic_DNA"/>
</dbReference>